<evidence type="ECO:0000313" key="3">
    <source>
        <dbReference type="Proteomes" id="UP000192472"/>
    </source>
</evidence>
<organism evidence="2 3">
    <name type="scientific">Reichenbachiella faecimaris</name>
    <dbReference type="NCBI Taxonomy" id="692418"/>
    <lineage>
        <taxon>Bacteria</taxon>
        <taxon>Pseudomonadati</taxon>
        <taxon>Bacteroidota</taxon>
        <taxon>Cytophagia</taxon>
        <taxon>Cytophagales</taxon>
        <taxon>Reichenbachiellaceae</taxon>
        <taxon>Reichenbachiella</taxon>
    </lineage>
</organism>
<evidence type="ECO:0000313" key="2">
    <source>
        <dbReference type="EMBL" id="SMD32488.1"/>
    </source>
</evidence>
<reference evidence="2 3" key="1">
    <citation type="submission" date="2017-04" db="EMBL/GenBank/DDBJ databases">
        <authorList>
            <person name="Afonso C.L."/>
            <person name="Miller P.J."/>
            <person name="Scott M.A."/>
            <person name="Spackman E."/>
            <person name="Goraichik I."/>
            <person name="Dimitrov K.M."/>
            <person name="Suarez D.L."/>
            <person name="Swayne D.E."/>
        </authorList>
    </citation>
    <scope>NUCLEOTIDE SEQUENCE [LARGE SCALE GENOMIC DNA]</scope>
    <source>
        <strain evidence="2 3">DSM 26133</strain>
    </source>
</reference>
<dbReference type="AlphaFoldDB" id="A0A1W2G829"/>
<dbReference type="RefSeq" id="WP_084371144.1">
    <property type="nucleotide sequence ID" value="NZ_FWYF01000001.1"/>
</dbReference>
<dbReference type="InterPro" id="IPR036390">
    <property type="entry name" value="WH_DNA-bd_sf"/>
</dbReference>
<name>A0A1W2G829_REIFA</name>
<dbReference type="SUPFAM" id="SSF46785">
    <property type="entry name" value="Winged helix' DNA-binding domain"/>
    <property type="match status" value="1"/>
</dbReference>
<keyword evidence="2" id="KW-0238">DNA-binding</keyword>
<feature type="domain" description="Transcription regulator PadR N-terminal" evidence="1">
    <location>
        <begin position="16"/>
        <end position="89"/>
    </location>
</feature>
<keyword evidence="3" id="KW-1185">Reference proteome</keyword>
<dbReference type="Proteomes" id="UP000192472">
    <property type="component" value="Unassembled WGS sequence"/>
</dbReference>
<evidence type="ECO:0000259" key="1">
    <source>
        <dbReference type="Pfam" id="PF03551"/>
    </source>
</evidence>
<gene>
    <name evidence="2" type="ORF">SAMN04488029_0833</name>
</gene>
<proteinExistence type="predicted"/>
<dbReference type="InterPro" id="IPR036388">
    <property type="entry name" value="WH-like_DNA-bd_sf"/>
</dbReference>
<dbReference type="OrthoDB" id="980957at2"/>
<dbReference type="EMBL" id="FWYF01000001">
    <property type="protein sequence ID" value="SMD32488.1"/>
    <property type="molecule type" value="Genomic_DNA"/>
</dbReference>
<dbReference type="InterPro" id="IPR005149">
    <property type="entry name" value="Tscrpt_reg_PadR_N"/>
</dbReference>
<dbReference type="Pfam" id="PF03551">
    <property type="entry name" value="PadR"/>
    <property type="match status" value="1"/>
</dbReference>
<protein>
    <submittedName>
        <fullName evidence="2">DNA-binding transcriptional regulator, PadR family</fullName>
    </submittedName>
</protein>
<sequence length="116" mass="12780">MKGTYLGEFEELVLLVIGVLNENAYSISIKEELKERTGRNPSIGALHSALNRLSEKGFINSKEGGATKARGGRRKRFYTITSAGRAAAREAHDLRTGLYQAMPGFSFRGLSLVWMS</sequence>
<dbReference type="STRING" id="692418.SAMN04488029_0833"/>
<accession>A0A1W2G829</accession>
<dbReference type="GO" id="GO:0003677">
    <property type="term" value="F:DNA binding"/>
    <property type="evidence" value="ECO:0007669"/>
    <property type="project" value="UniProtKB-KW"/>
</dbReference>
<dbReference type="Gene3D" id="1.10.10.10">
    <property type="entry name" value="Winged helix-like DNA-binding domain superfamily/Winged helix DNA-binding domain"/>
    <property type="match status" value="1"/>
</dbReference>